<dbReference type="GO" id="GO:0030245">
    <property type="term" value="P:cellulose catabolic process"/>
    <property type="evidence" value="ECO:0007669"/>
    <property type="project" value="UniProtKB-KW"/>
</dbReference>
<evidence type="ECO:0000313" key="11">
    <source>
        <dbReference type="Proteomes" id="UP000218238"/>
    </source>
</evidence>
<comment type="catalytic activity">
    <reaction evidence="1 7">
        <text>Endohydrolysis of (1-&gt;4)-beta-D-glucosidic linkages in cellulose, lichenin and cereal beta-D-glucans.</text>
        <dbReference type="EC" id="3.2.1.4"/>
    </reaction>
</comment>
<dbReference type="InterPro" id="IPR012291">
    <property type="entry name" value="CBM2_carb-bd_dom_sf"/>
</dbReference>
<dbReference type="Proteomes" id="UP000218238">
    <property type="component" value="Unassembled WGS sequence"/>
</dbReference>
<evidence type="ECO:0000259" key="9">
    <source>
        <dbReference type="PROSITE" id="PS51173"/>
    </source>
</evidence>
<dbReference type="PROSITE" id="PS00659">
    <property type="entry name" value="GLYCOSYL_HYDROL_F5"/>
    <property type="match status" value="1"/>
</dbReference>
<dbReference type="SUPFAM" id="SSF51445">
    <property type="entry name" value="(Trans)glycosidases"/>
    <property type="match status" value="1"/>
</dbReference>
<dbReference type="InterPro" id="IPR018087">
    <property type="entry name" value="Glyco_hydro_5_CS"/>
</dbReference>
<dbReference type="SUPFAM" id="SSF49384">
    <property type="entry name" value="Carbohydrate-binding domain"/>
    <property type="match status" value="1"/>
</dbReference>
<feature type="domain" description="CBM2" evidence="9">
    <location>
        <begin position="446"/>
        <end position="562"/>
    </location>
</feature>
<keyword evidence="11" id="KW-1185">Reference proteome</keyword>
<gene>
    <name evidence="10" type="ORF">CK510_00725</name>
</gene>
<dbReference type="GO" id="GO:0030247">
    <property type="term" value="F:polysaccharide binding"/>
    <property type="evidence" value="ECO:0007669"/>
    <property type="project" value="UniProtKB-UniRule"/>
</dbReference>
<dbReference type="InterPro" id="IPR017853">
    <property type="entry name" value="GH"/>
</dbReference>
<evidence type="ECO:0000256" key="2">
    <source>
        <dbReference type="ARBA" id="ARBA00022801"/>
    </source>
</evidence>
<evidence type="ECO:0000256" key="8">
    <source>
        <dbReference type="SAM" id="MobiDB-lite"/>
    </source>
</evidence>
<dbReference type="OrthoDB" id="9800475at2"/>
<dbReference type="PROSITE" id="PS51173">
    <property type="entry name" value="CBM2"/>
    <property type="match status" value="1"/>
</dbReference>
<evidence type="ECO:0000256" key="4">
    <source>
        <dbReference type="ARBA" id="ARBA00023277"/>
    </source>
</evidence>
<keyword evidence="3 7" id="KW-0136">Cellulose degradation</keyword>
<reference evidence="10 11" key="1">
    <citation type="submission" date="2017-08" db="EMBL/GenBank/DDBJ databases">
        <title>Draft genome sequence of filamentous cyanobacterium Calothrix elsteri CCALA 953.</title>
        <authorList>
            <person name="Gagunashvili A.N."/>
            <person name="Elster J."/>
            <person name="Andresson O.S."/>
        </authorList>
    </citation>
    <scope>NUCLEOTIDE SEQUENCE [LARGE SCALE GENOMIC DNA]</scope>
    <source>
        <strain evidence="10 11">CCALA 953</strain>
    </source>
</reference>
<evidence type="ECO:0000256" key="7">
    <source>
        <dbReference type="RuleBase" id="RU361153"/>
    </source>
</evidence>
<evidence type="ECO:0000256" key="6">
    <source>
        <dbReference type="ARBA" id="ARBA00023326"/>
    </source>
</evidence>
<dbReference type="InterPro" id="IPR001919">
    <property type="entry name" value="CBD2"/>
</dbReference>
<dbReference type="Pfam" id="PF00150">
    <property type="entry name" value="Cellulase"/>
    <property type="match status" value="1"/>
</dbReference>
<dbReference type="PANTHER" id="PTHR35923:SF2">
    <property type="entry name" value="ENDOGLUCANASE"/>
    <property type="match status" value="1"/>
</dbReference>
<keyword evidence="6 7" id="KW-0624">Polysaccharide degradation</keyword>
<comment type="similarity">
    <text evidence="7">Belongs to the glycosyl hydrolase 5 (cellulase A) family.</text>
</comment>
<keyword evidence="4 7" id="KW-0119">Carbohydrate metabolism</keyword>
<proteinExistence type="inferred from homology"/>
<dbReference type="Pfam" id="PF00553">
    <property type="entry name" value="CBM_2"/>
    <property type="match status" value="1"/>
</dbReference>
<evidence type="ECO:0000313" key="10">
    <source>
        <dbReference type="EMBL" id="PAX60613.1"/>
    </source>
</evidence>
<dbReference type="AlphaFoldDB" id="A0A2A2TQ99"/>
<feature type="region of interest" description="Disordered" evidence="8">
    <location>
        <begin position="424"/>
        <end position="458"/>
    </location>
</feature>
<dbReference type="Gene3D" id="2.60.40.290">
    <property type="match status" value="1"/>
</dbReference>
<dbReference type="RefSeq" id="WP_095719851.1">
    <property type="nucleotide sequence ID" value="NZ_NTFS01000004.1"/>
</dbReference>
<evidence type="ECO:0000256" key="1">
    <source>
        <dbReference type="ARBA" id="ARBA00000966"/>
    </source>
</evidence>
<feature type="compositionally biased region" description="Low complexity" evidence="8">
    <location>
        <begin position="447"/>
        <end position="458"/>
    </location>
</feature>
<dbReference type="PANTHER" id="PTHR35923">
    <property type="entry name" value="MAJOR EXTRACELLULAR ENDOGLUCANASE"/>
    <property type="match status" value="1"/>
</dbReference>
<sequence>MPFIPKMKRRRIQFYQRLFVLSVALVVFLGGFLARLPIDNTSNAVLASEVIQLPLSTSGAKIVDAQGKTVLFRGVNWFGMEVETHAPHGLWKRDYKEMLAQIKSLGYNLIRLPYSVEALRSKSASGIDYTIGSNKELQGKTPLEIMDLVVQEADRKGLLVILDSHRLNDKRIPELWYGDGFSEADWIDTWQMLARRYKKQKNIVGADLKNEPHGKASWGTNNLATDWRLAAERAGNAILGINPNWLIVIEGIENNVPGQKLTHHWWGGNLEGVKRYPVRLSKRNKLVYSPHEYGEGVHKKPYFDDKSFPKNLTQRWETGFYYIARQKIAPIWIGEFGGRLVDSKSKEGIWQNQFVNYIRDKNLNFAYWSWNPNSSDTGGILLDDWKSIDAPKQVLLSKILPVKFTPPPVAPVAIMPTIQPIQAGKAPFSKNSSPSPSSLSPPPSLSSPPSSSLSASSSSKQIQVTSKIDSDWESGFCVIFKVENTSSSKINNWQLKFNMNNAAINNSWNGTFKQQGKSEYVVNPLNWGMTIEPKQVRDTGFCANKLGSGDYQPKQIEITINN</sequence>
<keyword evidence="5 7" id="KW-0326">Glycosidase</keyword>
<dbReference type="EC" id="3.2.1.4" evidence="7"/>
<dbReference type="SMART" id="SM00637">
    <property type="entry name" value="CBD_II"/>
    <property type="match status" value="1"/>
</dbReference>
<dbReference type="Gene3D" id="3.20.20.80">
    <property type="entry name" value="Glycosidases"/>
    <property type="match status" value="1"/>
</dbReference>
<protein>
    <recommendedName>
        <fullName evidence="7">Endoglucanase</fullName>
        <ecNumber evidence="7">3.2.1.4</ecNumber>
    </recommendedName>
</protein>
<keyword evidence="2 7" id="KW-0378">Hydrolase</keyword>
<evidence type="ECO:0000256" key="3">
    <source>
        <dbReference type="ARBA" id="ARBA00023001"/>
    </source>
</evidence>
<accession>A0A2A2TQ99</accession>
<dbReference type="EMBL" id="NTFS01000004">
    <property type="protein sequence ID" value="PAX60613.1"/>
    <property type="molecule type" value="Genomic_DNA"/>
</dbReference>
<dbReference type="InterPro" id="IPR008965">
    <property type="entry name" value="CBM2/CBM3_carb-bd_dom_sf"/>
</dbReference>
<comment type="caution">
    <text evidence="10">The sequence shown here is derived from an EMBL/GenBank/DDBJ whole genome shotgun (WGS) entry which is preliminary data.</text>
</comment>
<name>A0A2A2TQ99_9CYAN</name>
<organism evidence="10 11">
    <name type="scientific">Brunnivagina elsteri CCALA 953</name>
    <dbReference type="NCBI Taxonomy" id="987040"/>
    <lineage>
        <taxon>Bacteria</taxon>
        <taxon>Bacillati</taxon>
        <taxon>Cyanobacteriota</taxon>
        <taxon>Cyanophyceae</taxon>
        <taxon>Nostocales</taxon>
        <taxon>Calotrichaceae</taxon>
        <taxon>Brunnivagina</taxon>
    </lineage>
</organism>
<evidence type="ECO:0000256" key="5">
    <source>
        <dbReference type="ARBA" id="ARBA00023295"/>
    </source>
</evidence>
<dbReference type="InterPro" id="IPR001547">
    <property type="entry name" value="Glyco_hydro_5"/>
</dbReference>
<dbReference type="GO" id="GO:0008810">
    <property type="term" value="F:cellulase activity"/>
    <property type="evidence" value="ECO:0007669"/>
    <property type="project" value="UniProtKB-EC"/>
</dbReference>